<dbReference type="Proteomes" id="UP000789366">
    <property type="component" value="Unassembled WGS sequence"/>
</dbReference>
<dbReference type="EMBL" id="CAJVPW010004980">
    <property type="protein sequence ID" value="CAG8548428.1"/>
    <property type="molecule type" value="Genomic_DNA"/>
</dbReference>
<name>A0ACA9LTA7_9GLOM</name>
<sequence length="153" mass="17071">AIGIGHHSYELLMSALPPNSSFNISEISLATQIVRPHLNPNAAIKEVLYRSTMKIASEDRSDVLVANACYFGFPLLDPIGRILVAGMILKNRIEIMISSLRELVDMGGIEPDVIDFRSIRGRTHIEEEIQKEIKKECKSVKEALVNLDTNDIK</sequence>
<evidence type="ECO:0000313" key="1">
    <source>
        <dbReference type="EMBL" id="CAG8548428.1"/>
    </source>
</evidence>
<keyword evidence="2" id="KW-1185">Reference proteome</keyword>
<proteinExistence type="predicted"/>
<comment type="caution">
    <text evidence="1">The sequence shown here is derived from an EMBL/GenBank/DDBJ whole genome shotgun (WGS) entry which is preliminary data.</text>
</comment>
<evidence type="ECO:0000313" key="2">
    <source>
        <dbReference type="Proteomes" id="UP000789366"/>
    </source>
</evidence>
<feature type="non-terminal residue" evidence="1">
    <location>
        <position position="1"/>
    </location>
</feature>
<protein>
    <submittedName>
        <fullName evidence="1">9091_t:CDS:1</fullName>
    </submittedName>
</protein>
<reference evidence="1" key="1">
    <citation type="submission" date="2021-06" db="EMBL/GenBank/DDBJ databases">
        <authorList>
            <person name="Kallberg Y."/>
            <person name="Tangrot J."/>
            <person name="Rosling A."/>
        </authorList>
    </citation>
    <scope>NUCLEOTIDE SEQUENCE</scope>
    <source>
        <strain evidence="1">28 12/20/2015</strain>
    </source>
</reference>
<accession>A0ACA9LTA7</accession>
<organism evidence="1 2">
    <name type="scientific">Cetraspora pellucida</name>
    <dbReference type="NCBI Taxonomy" id="1433469"/>
    <lineage>
        <taxon>Eukaryota</taxon>
        <taxon>Fungi</taxon>
        <taxon>Fungi incertae sedis</taxon>
        <taxon>Mucoromycota</taxon>
        <taxon>Glomeromycotina</taxon>
        <taxon>Glomeromycetes</taxon>
        <taxon>Diversisporales</taxon>
        <taxon>Gigasporaceae</taxon>
        <taxon>Cetraspora</taxon>
    </lineage>
</organism>
<gene>
    <name evidence="1" type="ORF">SPELUC_LOCUS5108</name>
</gene>